<feature type="transmembrane region" description="Helical" evidence="1">
    <location>
        <begin position="44"/>
        <end position="65"/>
    </location>
</feature>
<evidence type="ECO:0000313" key="2">
    <source>
        <dbReference type="EMBL" id="HIX00203.1"/>
    </source>
</evidence>
<sequence length="75" mass="7971">RVAIIHTTTIGLAISALWEMVEWIGFELFTEDIYTTYDDTIGDMAAGGLGALVAGILLAVAPSFFDRPARGPAEA</sequence>
<reference evidence="2" key="1">
    <citation type="journal article" date="2021" name="PeerJ">
        <title>Extensive microbial diversity within the chicken gut microbiome revealed by metagenomics and culture.</title>
        <authorList>
            <person name="Gilroy R."/>
            <person name="Ravi A."/>
            <person name="Getino M."/>
            <person name="Pursley I."/>
            <person name="Horton D.L."/>
            <person name="Alikhan N.F."/>
            <person name="Baker D."/>
            <person name="Gharbi K."/>
            <person name="Hall N."/>
            <person name="Watson M."/>
            <person name="Adriaenssens E.M."/>
            <person name="Foster-Nyarko E."/>
            <person name="Jarju S."/>
            <person name="Secka A."/>
            <person name="Antonio M."/>
            <person name="Oren A."/>
            <person name="Chaudhuri R.R."/>
            <person name="La Ragione R."/>
            <person name="Hildebrand F."/>
            <person name="Pallen M.J."/>
        </authorList>
    </citation>
    <scope>NUCLEOTIDE SEQUENCE</scope>
    <source>
        <strain evidence="2">ChiHejej3B27-3195</strain>
    </source>
</reference>
<evidence type="ECO:0000256" key="1">
    <source>
        <dbReference type="SAM" id="Phobius"/>
    </source>
</evidence>
<keyword evidence="1" id="KW-0472">Membrane</keyword>
<keyword evidence="1" id="KW-1133">Transmembrane helix</keyword>
<dbReference type="AlphaFoldDB" id="A0A9D2A7F6"/>
<comment type="caution">
    <text evidence="2">The sequence shown here is derived from an EMBL/GenBank/DDBJ whole genome shotgun (WGS) entry which is preliminary data.</text>
</comment>
<evidence type="ECO:0000313" key="3">
    <source>
        <dbReference type="Proteomes" id="UP000824151"/>
    </source>
</evidence>
<proteinExistence type="predicted"/>
<feature type="non-terminal residue" evidence="2">
    <location>
        <position position="1"/>
    </location>
</feature>
<protein>
    <recommendedName>
        <fullName evidence="4">VanZ family protein</fullName>
    </recommendedName>
</protein>
<organism evidence="2 3">
    <name type="scientific">Candidatus Nesterenkonia stercoripullorum</name>
    <dbReference type="NCBI Taxonomy" id="2838701"/>
    <lineage>
        <taxon>Bacteria</taxon>
        <taxon>Bacillati</taxon>
        <taxon>Actinomycetota</taxon>
        <taxon>Actinomycetes</taxon>
        <taxon>Micrococcales</taxon>
        <taxon>Micrococcaceae</taxon>
        <taxon>Nesterenkonia</taxon>
    </lineage>
</organism>
<evidence type="ECO:0008006" key="4">
    <source>
        <dbReference type="Google" id="ProtNLM"/>
    </source>
</evidence>
<name>A0A9D2A7F6_9MICC</name>
<dbReference type="Proteomes" id="UP000824151">
    <property type="component" value="Unassembled WGS sequence"/>
</dbReference>
<dbReference type="EMBL" id="DXGD01000320">
    <property type="protein sequence ID" value="HIX00203.1"/>
    <property type="molecule type" value="Genomic_DNA"/>
</dbReference>
<dbReference type="InterPro" id="IPR014509">
    <property type="entry name" value="YjdF-like"/>
</dbReference>
<reference evidence="2" key="2">
    <citation type="submission" date="2021-04" db="EMBL/GenBank/DDBJ databases">
        <authorList>
            <person name="Gilroy R."/>
        </authorList>
    </citation>
    <scope>NUCLEOTIDE SEQUENCE</scope>
    <source>
        <strain evidence="2">ChiHejej3B27-3195</strain>
    </source>
</reference>
<dbReference type="Pfam" id="PF09997">
    <property type="entry name" value="DUF2238"/>
    <property type="match status" value="1"/>
</dbReference>
<gene>
    <name evidence="2" type="ORF">H9871_08680</name>
</gene>
<accession>A0A9D2A7F6</accession>
<keyword evidence="1" id="KW-0812">Transmembrane</keyword>